<feature type="transmembrane region" description="Helical" evidence="1">
    <location>
        <begin position="31"/>
        <end position="50"/>
    </location>
</feature>
<dbReference type="AlphaFoldDB" id="A0A2S9H573"/>
<reference evidence="2 3" key="1">
    <citation type="submission" date="2018-02" db="EMBL/GenBank/DDBJ databases">
        <title>Solimicrobium silvestre gen. nov., sp. nov., isolated from alpine forest soil.</title>
        <authorList>
            <person name="Margesin R."/>
            <person name="Albuquerque L."/>
            <person name="Zhang D.-C."/>
            <person name="Froufe H.J.C."/>
            <person name="Severino R."/>
            <person name="Roxo I."/>
            <person name="Egas C."/>
            <person name="Da Costa M.S."/>
        </authorList>
    </citation>
    <scope>NUCLEOTIDE SEQUENCE [LARGE SCALE GENOMIC DNA]</scope>
    <source>
        <strain evidence="2 3">S20-91</strain>
    </source>
</reference>
<sequence length="58" mass="6551">MSTYLPALIWLLSAFACMFIAKRRHVKPTAIWAMVVTVLGPIAIPLVFFAKPEKYART</sequence>
<gene>
    <name evidence="2" type="ORF">S2091_0329</name>
</gene>
<keyword evidence="1" id="KW-0812">Transmembrane</keyword>
<protein>
    <submittedName>
        <fullName evidence="2">Uncharacterized protein</fullName>
    </submittedName>
</protein>
<keyword evidence="1" id="KW-0472">Membrane</keyword>
<evidence type="ECO:0000313" key="3">
    <source>
        <dbReference type="Proteomes" id="UP000237839"/>
    </source>
</evidence>
<dbReference type="RefSeq" id="WP_165794881.1">
    <property type="nucleotide sequence ID" value="NZ_PUGF01000001.1"/>
</dbReference>
<dbReference type="EMBL" id="PUGF01000001">
    <property type="protein sequence ID" value="PRC95134.1"/>
    <property type="molecule type" value="Genomic_DNA"/>
</dbReference>
<evidence type="ECO:0000256" key="1">
    <source>
        <dbReference type="SAM" id="Phobius"/>
    </source>
</evidence>
<evidence type="ECO:0000313" key="2">
    <source>
        <dbReference type="EMBL" id="PRC95134.1"/>
    </source>
</evidence>
<keyword evidence="3" id="KW-1185">Reference proteome</keyword>
<keyword evidence="1" id="KW-1133">Transmembrane helix</keyword>
<proteinExistence type="predicted"/>
<name>A0A2S9H573_9BURK</name>
<comment type="caution">
    <text evidence="2">The sequence shown here is derived from an EMBL/GenBank/DDBJ whole genome shotgun (WGS) entry which is preliminary data.</text>
</comment>
<accession>A0A2S9H573</accession>
<dbReference type="Proteomes" id="UP000237839">
    <property type="component" value="Unassembled WGS sequence"/>
</dbReference>
<organism evidence="2 3">
    <name type="scientific">Solimicrobium silvestre</name>
    <dbReference type="NCBI Taxonomy" id="2099400"/>
    <lineage>
        <taxon>Bacteria</taxon>
        <taxon>Pseudomonadati</taxon>
        <taxon>Pseudomonadota</taxon>
        <taxon>Betaproteobacteria</taxon>
        <taxon>Burkholderiales</taxon>
        <taxon>Oxalobacteraceae</taxon>
        <taxon>Solimicrobium</taxon>
    </lineage>
</organism>